<feature type="transmembrane region" description="Helical" evidence="1">
    <location>
        <begin position="29"/>
        <end position="48"/>
    </location>
</feature>
<dbReference type="RefSeq" id="WP_228344897.1">
    <property type="nucleotide sequence ID" value="NZ_CP046056.1"/>
</dbReference>
<evidence type="ECO:0000256" key="1">
    <source>
        <dbReference type="SAM" id="Phobius"/>
    </source>
</evidence>
<keyword evidence="1" id="KW-1133">Transmembrane helix</keyword>
<protein>
    <submittedName>
        <fullName evidence="2">Uncharacterized protein</fullName>
    </submittedName>
</protein>
<accession>A0A9X7YQA4</accession>
<proteinExistence type="predicted"/>
<name>A0A9X7YQA4_9GAMM</name>
<reference evidence="2 3" key="1">
    <citation type="submission" date="2019-11" db="EMBL/GenBank/DDBJ databases">
        <title>Venatorbacter sp. nov. a predator of Campylobacter and other Gram-negative bacteria.</title>
        <authorList>
            <person name="Saeedi A."/>
            <person name="Cummings N.J."/>
            <person name="Connerton I.F."/>
            <person name="Connerton P.L."/>
        </authorList>
    </citation>
    <scope>NUCLEOTIDE SEQUENCE [LARGE SCALE GENOMIC DNA]</scope>
    <source>
        <strain evidence="2">XL5</strain>
    </source>
</reference>
<keyword evidence="1" id="KW-0472">Membrane</keyword>
<keyword evidence="3" id="KW-1185">Reference proteome</keyword>
<evidence type="ECO:0000313" key="3">
    <source>
        <dbReference type="Proteomes" id="UP000596074"/>
    </source>
</evidence>
<dbReference type="KEGG" id="vcw:GJQ55_10315"/>
<evidence type="ECO:0000313" key="2">
    <source>
        <dbReference type="EMBL" id="QQD24837.1"/>
    </source>
</evidence>
<keyword evidence="1" id="KW-0812">Transmembrane</keyword>
<dbReference type="AlphaFoldDB" id="A0A9X7YQA4"/>
<sequence length="206" mass="23726">MPIKFSVLTRPLKEKIRNTDHTELKSSGFWIGHFLMILATIIGVYLAAQAGLKQAILFDEITSLQRGHHVRSALIDELQDNIQLLTAYKENYLSKQISGQELQQNNPDLSFYIWTSMQQSPVTLEIPGYFLNGIQRFYRDVNDIIGKAEQRTYAASHARKLLDEQLQQINSTLLPQLKKNISELEQRLLQHNIRMPDYSSVNEGQQ</sequence>
<gene>
    <name evidence="2" type="ORF">GJQ55_10315</name>
</gene>
<dbReference type="Proteomes" id="UP000596074">
    <property type="component" value="Chromosome"/>
</dbReference>
<dbReference type="EMBL" id="CP046056">
    <property type="protein sequence ID" value="QQD24837.1"/>
    <property type="molecule type" value="Genomic_DNA"/>
</dbReference>
<organism evidence="2 3">
    <name type="scientific">Venatoribacter cucullus</name>
    <dbReference type="NCBI Taxonomy" id="2661630"/>
    <lineage>
        <taxon>Bacteria</taxon>
        <taxon>Pseudomonadati</taxon>
        <taxon>Pseudomonadota</taxon>
        <taxon>Gammaproteobacteria</taxon>
        <taxon>Oceanospirillales</taxon>
        <taxon>Oceanospirillaceae</taxon>
        <taxon>Venatoribacter</taxon>
    </lineage>
</organism>